<evidence type="ECO:0000313" key="1">
    <source>
        <dbReference type="EMBL" id="SDD36687.1"/>
    </source>
</evidence>
<dbReference type="Proteomes" id="UP000199603">
    <property type="component" value="Unassembled WGS sequence"/>
</dbReference>
<gene>
    <name evidence="1" type="ORF">SAMN04488509_102179</name>
</gene>
<dbReference type="STRING" id="265719.SAMN04488509_102179"/>
<dbReference type="AlphaFoldDB" id="A0A1G6U7V6"/>
<dbReference type="RefSeq" id="WP_091239892.1">
    <property type="nucleotide sequence ID" value="NZ_FNAG01000002.1"/>
</dbReference>
<proteinExistence type="predicted"/>
<sequence>MAPSSAPIDTPAAAATTDRLIAFLRDIGLRVDAEPLATPGFLPGVAIRAGGLVVDRVALQWPGDLLHEAGHLAVMPAALRPAQSGALHDCEHVPHAGEAEAMAWAYAAACAVGLSARELFHAGGYHGQGEALATTFGFGVYPGLHGLMQAGMAYGLAEARTLGVEPFPHMRRWLRA</sequence>
<protein>
    <submittedName>
        <fullName evidence="1">Uncharacterized protein</fullName>
    </submittedName>
</protein>
<keyword evidence="2" id="KW-1185">Reference proteome</keyword>
<accession>A0A1G6U7V6</accession>
<name>A0A1G6U7V6_9GAMM</name>
<reference evidence="1 2" key="1">
    <citation type="submission" date="2016-10" db="EMBL/GenBank/DDBJ databases">
        <authorList>
            <person name="de Groot N.N."/>
        </authorList>
    </citation>
    <scope>NUCLEOTIDE SEQUENCE [LARGE SCALE GENOMIC DNA]</scope>
    <source>
        <strain evidence="1 2">DSM 16957</strain>
    </source>
</reference>
<dbReference type="OrthoDB" id="1441538at2"/>
<organism evidence="1 2">
    <name type="scientific">Aquimonas voraii</name>
    <dbReference type="NCBI Taxonomy" id="265719"/>
    <lineage>
        <taxon>Bacteria</taxon>
        <taxon>Pseudomonadati</taxon>
        <taxon>Pseudomonadota</taxon>
        <taxon>Gammaproteobacteria</taxon>
        <taxon>Lysobacterales</taxon>
        <taxon>Lysobacteraceae</taxon>
        <taxon>Aquimonas</taxon>
    </lineage>
</organism>
<dbReference type="EMBL" id="FNAG01000002">
    <property type="protein sequence ID" value="SDD36687.1"/>
    <property type="molecule type" value="Genomic_DNA"/>
</dbReference>
<evidence type="ECO:0000313" key="2">
    <source>
        <dbReference type="Proteomes" id="UP000199603"/>
    </source>
</evidence>